<dbReference type="PANTHER" id="PTHR30288">
    <property type="entry name" value="FLAGELLAR CAP/ASSEMBLY PROTEIN FLID"/>
    <property type="match status" value="1"/>
</dbReference>
<dbReference type="Pfam" id="PF07196">
    <property type="entry name" value="Flagellin_IN"/>
    <property type="match status" value="1"/>
</dbReference>
<feature type="domain" description="Flagellar hook-associated protein 2 C-terminal" evidence="7">
    <location>
        <begin position="250"/>
        <end position="573"/>
    </location>
</feature>
<keyword evidence="5" id="KW-0964">Secreted</keyword>
<keyword evidence="4 5" id="KW-0975">Bacterial flagellum</keyword>
<name>A0A1Y2L706_9PROT</name>
<evidence type="ECO:0000256" key="1">
    <source>
        <dbReference type="ARBA" id="ARBA00009764"/>
    </source>
</evidence>
<evidence type="ECO:0000256" key="5">
    <source>
        <dbReference type="RuleBase" id="RU362066"/>
    </source>
</evidence>
<comment type="similarity">
    <text evidence="1 5">Belongs to the FliD family.</text>
</comment>
<evidence type="ECO:0000256" key="4">
    <source>
        <dbReference type="ARBA" id="ARBA00023143"/>
    </source>
</evidence>
<accession>A0A1Y2L706</accession>
<dbReference type="Proteomes" id="UP000193396">
    <property type="component" value="Unassembled WGS sequence"/>
</dbReference>
<dbReference type="AlphaFoldDB" id="A0A1Y2L706"/>
<comment type="subunit">
    <text evidence="2 5">Homopentamer.</text>
</comment>
<evidence type="ECO:0000259" key="7">
    <source>
        <dbReference type="Pfam" id="PF07195"/>
    </source>
</evidence>
<organism evidence="8 9">
    <name type="scientific">Thalassospira alkalitolerans</name>
    <dbReference type="NCBI Taxonomy" id="1293890"/>
    <lineage>
        <taxon>Bacteria</taxon>
        <taxon>Pseudomonadati</taxon>
        <taxon>Pseudomonadota</taxon>
        <taxon>Alphaproteobacteria</taxon>
        <taxon>Rhodospirillales</taxon>
        <taxon>Thalassospiraceae</taxon>
        <taxon>Thalassospira</taxon>
    </lineage>
</organism>
<keyword evidence="9" id="KW-1185">Reference proteome</keyword>
<dbReference type="InterPro" id="IPR010810">
    <property type="entry name" value="Flagellin_hook_IN_motif"/>
</dbReference>
<comment type="function">
    <text evidence="5">Required for morphogenesis and for the elongation of the flagellar filament by facilitating polymerization of the flagellin monomers at the tip of growing filament. Forms a capping structure, which prevents flagellin subunits (transported through the central channel of the flagellum) from leaking out without polymerization at the distal end.</text>
</comment>
<evidence type="ECO:0000256" key="3">
    <source>
        <dbReference type="ARBA" id="ARBA00023054"/>
    </source>
</evidence>
<dbReference type="Pfam" id="PF02465">
    <property type="entry name" value="FliD_N"/>
    <property type="match status" value="1"/>
</dbReference>
<dbReference type="GO" id="GO:0071973">
    <property type="term" value="P:bacterial-type flagellum-dependent cell motility"/>
    <property type="evidence" value="ECO:0007669"/>
    <property type="project" value="TreeGrafter"/>
</dbReference>
<comment type="caution">
    <text evidence="8">The sequence shown here is derived from an EMBL/GenBank/DDBJ whole genome shotgun (WGS) entry which is preliminary data.</text>
</comment>
<dbReference type="RefSeq" id="WP_085620937.1">
    <property type="nucleotide sequence ID" value="NZ_JFKB01000023.1"/>
</dbReference>
<dbReference type="GO" id="GO:0009424">
    <property type="term" value="C:bacterial-type flagellum hook"/>
    <property type="evidence" value="ECO:0007669"/>
    <property type="project" value="UniProtKB-UniRule"/>
</dbReference>
<protein>
    <recommendedName>
        <fullName evidence="5">Flagellar hook-associated protein 2</fullName>
        <shortName evidence="5">HAP2</shortName>
    </recommendedName>
    <alternativeName>
        <fullName evidence="5">Flagellar cap protein</fullName>
    </alternativeName>
</protein>
<dbReference type="Pfam" id="PF07195">
    <property type="entry name" value="FliD_C"/>
    <property type="match status" value="1"/>
</dbReference>
<keyword evidence="8" id="KW-0282">Flagellum</keyword>
<dbReference type="InterPro" id="IPR040026">
    <property type="entry name" value="FliD"/>
</dbReference>
<feature type="domain" description="Flagellar hook-associated protein 2 N-terminal" evidence="6">
    <location>
        <begin position="24"/>
        <end position="133"/>
    </location>
</feature>
<dbReference type="GO" id="GO:0009421">
    <property type="term" value="C:bacterial-type flagellum filament cap"/>
    <property type="evidence" value="ECO:0007669"/>
    <property type="project" value="InterPro"/>
</dbReference>
<comment type="subcellular location">
    <subcellularLocation>
        <location evidence="5">Secreted</location>
    </subcellularLocation>
    <subcellularLocation>
        <location evidence="5">Bacterial flagellum</location>
    </subcellularLocation>
</comment>
<evidence type="ECO:0000256" key="2">
    <source>
        <dbReference type="ARBA" id="ARBA00011255"/>
    </source>
</evidence>
<evidence type="ECO:0000259" key="6">
    <source>
        <dbReference type="Pfam" id="PF02465"/>
    </source>
</evidence>
<keyword evidence="3 5" id="KW-0175">Coiled coil</keyword>
<dbReference type="EMBL" id="JFKB01000023">
    <property type="protein sequence ID" value="OSQ43739.1"/>
    <property type="molecule type" value="Genomic_DNA"/>
</dbReference>
<evidence type="ECO:0000313" key="8">
    <source>
        <dbReference type="EMBL" id="OSQ43739.1"/>
    </source>
</evidence>
<gene>
    <name evidence="8" type="ORF">TALK_20000</name>
</gene>
<feature type="coiled-coil region" evidence="5">
    <location>
        <begin position="530"/>
        <end position="557"/>
    </location>
</feature>
<reference evidence="8 9" key="1">
    <citation type="submission" date="2014-03" db="EMBL/GenBank/DDBJ databases">
        <title>The draft genome sequence of Thalassospira alkalitolerans JCM 18968.</title>
        <authorList>
            <person name="Lai Q."/>
            <person name="Shao Z."/>
        </authorList>
    </citation>
    <scope>NUCLEOTIDE SEQUENCE [LARGE SCALE GENOMIC DNA]</scope>
    <source>
        <strain evidence="8 9">JCM 18968</strain>
    </source>
</reference>
<dbReference type="STRING" id="1293890.TALK_20000"/>
<evidence type="ECO:0000313" key="9">
    <source>
        <dbReference type="Proteomes" id="UP000193396"/>
    </source>
</evidence>
<dbReference type="OrthoDB" id="9812018at2"/>
<dbReference type="GO" id="GO:0007155">
    <property type="term" value="P:cell adhesion"/>
    <property type="evidence" value="ECO:0007669"/>
    <property type="project" value="InterPro"/>
</dbReference>
<sequence>MSSVNLNNIYVGDNGRIQLSGGSSNIDFVDVVDKMIAARRLPADSLETRIESNDDKLTALKDLQTLIGTLKDSMANLYGATSFDKSKNIFESKQIFASTDSSTLAGELIGITATNAASTGSYTFEVDQVATKHKLSTDTLAVAASADITGITGTGQFTLTGGTGSSQITVAAEDTLQDIRDKINNAKDNTGIQASVIKVSATESTLILTSTSEGEDNRMSFSDDTGNVLQSLGILTDPTTINAANVIDNGDNASIKLDGISITRSSNEFSDLVDGLSISLYDAEPGTKITIDVEQDLNQAKTAIIDFVDAYNAVQTFINEKTFVDETTGEASEDAILIGNSTVKNIESSLQQIAGTFAKGVTDRAGKDDYSVLAEIGIDFVAYGTNTDPLLDNTFVVDETKLNAALLDEPTEVMELFLFRGKSDNSDLTMTGFNGKTNAAQYDFNIDASGGVINSVTYDITIDGVTTTGKNATVSGNSITTTDGLRLFYGGDKTAADTASVTTSAGIGAQLYFQLDSLLKEEDGALSQEISAFETQNTSYQEKIDRIDERLESQRENLMDRFIAMETSLARMKTIQNSLDELMASSSDSS</sequence>
<proteinExistence type="inferred from homology"/>
<dbReference type="InterPro" id="IPR003481">
    <property type="entry name" value="FliD_N"/>
</dbReference>
<keyword evidence="8" id="KW-0966">Cell projection</keyword>
<dbReference type="PANTHER" id="PTHR30288:SF0">
    <property type="entry name" value="FLAGELLAR HOOK-ASSOCIATED PROTEIN 2"/>
    <property type="match status" value="1"/>
</dbReference>
<dbReference type="InterPro" id="IPR010809">
    <property type="entry name" value="FliD_C"/>
</dbReference>
<dbReference type="GO" id="GO:0005576">
    <property type="term" value="C:extracellular region"/>
    <property type="evidence" value="ECO:0007669"/>
    <property type="project" value="UniProtKB-SubCell"/>
</dbReference>
<keyword evidence="8" id="KW-0969">Cilium</keyword>